<feature type="coiled-coil region" evidence="1">
    <location>
        <begin position="97"/>
        <end position="167"/>
    </location>
</feature>
<dbReference type="GO" id="GO:0000794">
    <property type="term" value="C:condensed nuclear chromosome"/>
    <property type="evidence" value="ECO:0007669"/>
    <property type="project" value="InterPro"/>
</dbReference>
<proteinExistence type="predicted"/>
<evidence type="ECO:0000313" key="3">
    <source>
        <dbReference type="Proteomes" id="UP000697127"/>
    </source>
</evidence>
<dbReference type="InterPro" id="IPR015159">
    <property type="entry name" value="Rec107"/>
</dbReference>
<dbReference type="Pfam" id="PF09074">
    <property type="entry name" value="Mer2"/>
    <property type="match status" value="1"/>
</dbReference>
<dbReference type="GO" id="GO:0007131">
    <property type="term" value="P:reciprocal meiotic recombination"/>
    <property type="evidence" value="ECO:0007669"/>
    <property type="project" value="InterPro"/>
</dbReference>
<keyword evidence="1" id="KW-0175">Coiled coil</keyword>
<dbReference type="EMBL" id="PUHW01000144">
    <property type="protein sequence ID" value="KAG0688535.1"/>
    <property type="molecule type" value="Genomic_DNA"/>
</dbReference>
<comment type="caution">
    <text evidence="2">The sequence shown here is derived from an EMBL/GenBank/DDBJ whole genome shotgun (WGS) entry which is preliminary data.</text>
</comment>
<sequence length="248" mass="28880">MYNSSATEISSDFDANLLETDAFDKNELIIWASKLELESIDYRSTSMELIEQLSKVSKKLTDSLDIVNSHIFDLKINAAEKDRKYKNFIELTVSNELDSVYEQISSLSNKIKSLQKSINLCKNQDTDLDNSKFESFISIQTEKNKLFEQKMNLLETLLKNLQNENDQIYPSIQSISNKDYNETYKQKKLRSKTFSKSQNFDLRSEVRIQTKSKQQPLTNIKGIKNTRKVSKSYKTVRSNTFTRKLIFD</sequence>
<evidence type="ECO:0000256" key="1">
    <source>
        <dbReference type="SAM" id="Coils"/>
    </source>
</evidence>
<reference evidence="2" key="1">
    <citation type="submission" date="2020-11" db="EMBL/GenBank/DDBJ databases">
        <title>Kefir isolates.</title>
        <authorList>
            <person name="Marcisauskas S."/>
            <person name="Kim Y."/>
            <person name="Blasche S."/>
        </authorList>
    </citation>
    <scope>NUCLEOTIDE SEQUENCE</scope>
    <source>
        <strain evidence="2">Olga-1</strain>
    </source>
</reference>
<organism evidence="2 3">
    <name type="scientific">Pichia californica</name>
    <dbReference type="NCBI Taxonomy" id="460514"/>
    <lineage>
        <taxon>Eukaryota</taxon>
        <taxon>Fungi</taxon>
        <taxon>Dikarya</taxon>
        <taxon>Ascomycota</taxon>
        <taxon>Saccharomycotina</taxon>
        <taxon>Pichiomycetes</taxon>
        <taxon>Pichiales</taxon>
        <taxon>Pichiaceae</taxon>
        <taxon>Pichia</taxon>
    </lineage>
</organism>
<keyword evidence="3" id="KW-1185">Reference proteome</keyword>
<dbReference type="AlphaFoldDB" id="A0A9P7BFV8"/>
<accession>A0A9P7BFV8</accession>
<name>A0A9P7BFV8_9ASCO</name>
<gene>
    <name evidence="2" type="ORF">C6P40_000854</name>
</gene>
<protein>
    <submittedName>
        <fullName evidence="2">Uncharacterized protein</fullName>
    </submittedName>
</protein>
<dbReference type="Proteomes" id="UP000697127">
    <property type="component" value="Unassembled WGS sequence"/>
</dbReference>
<evidence type="ECO:0000313" key="2">
    <source>
        <dbReference type="EMBL" id="KAG0688535.1"/>
    </source>
</evidence>